<gene>
    <name evidence="1" type="ORF">AB8B22_08410</name>
</gene>
<organism evidence="1">
    <name type="scientific">Leptotrichia rugosa</name>
    <dbReference type="NCBI Taxonomy" id="3239302"/>
    <lineage>
        <taxon>Bacteria</taxon>
        <taxon>Fusobacteriati</taxon>
        <taxon>Fusobacteriota</taxon>
        <taxon>Fusobacteriia</taxon>
        <taxon>Fusobacteriales</taxon>
        <taxon>Leptotrichiaceae</taxon>
        <taxon>Leptotrichia</taxon>
    </lineage>
</organism>
<dbReference type="EMBL" id="CP165644">
    <property type="protein sequence ID" value="XDU66426.1"/>
    <property type="molecule type" value="Genomic_DNA"/>
</dbReference>
<dbReference type="KEGG" id="lrug:AB8B22_08410"/>
<evidence type="ECO:0000313" key="1">
    <source>
        <dbReference type="EMBL" id="XDU66426.1"/>
    </source>
</evidence>
<accession>A0AB39VEV6</accession>
<proteinExistence type="predicted"/>
<name>A0AB39VEV6_9FUSO</name>
<protein>
    <submittedName>
        <fullName evidence="1">Uncharacterized protein</fullName>
    </submittedName>
</protein>
<dbReference type="AlphaFoldDB" id="A0AB39VEV6"/>
<reference evidence="1" key="1">
    <citation type="submission" date="2024-07" db="EMBL/GenBank/DDBJ databases">
        <authorList>
            <person name="Li X.-J."/>
            <person name="Wang X."/>
        </authorList>
    </citation>
    <scope>NUCLEOTIDE SEQUENCE</scope>
    <source>
        <strain evidence="1">HSP-334</strain>
    </source>
</reference>
<dbReference type="RefSeq" id="WP_369710774.1">
    <property type="nucleotide sequence ID" value="NZ_CP165644.1"/>
</dbReference>
<sequence length="59" mass="7036">MQDCITTLVEVLNYSDENKTSINVSYETLINCRLYELEYWNLRAEKLLEDSEKRISESE</sequence>